<dbReference type="RefSeq" id="WP_201077752.1">
    <property type="nucleotide sequence ID" value="NZ_CP067420.1"/>
</dbReference>
<evidence type="ECO:0000259" key="5">
    <source>
        <dbReference type="PROSITE" id="PS50146"/>
    </source>
</evidence>
<organism evidence="6 7">
    <name type="scientific">Skermanella cutis</name>
    <dbReference type="NCBI Taxonomy" id="2775420"/>
    <lineage>
        <taxon>Bacteria</taxon>
        <taxon>Pseudomonadati</taxon>
        <taxon>Pseudomonadota</taxon>
        <taxon>Alphaproteobacteria</taxon>
        <taxon>Rhodospirillales</taxon>
        <taxon>Azospirillaceae</taxon>
        <taxon>Skermanella</taxon>
    </lineage>
</organism>
<dbReference type="Gene3D" id="2.60.200.40">
    <property type="match status" value="1"/>
</dbReference>
<dbReference type="Proteomes" id="UP000595197">
    <property type="component" value="Chromosome"/>
</dbReference>
<dbReference type="Pfam" id="PF19279">
    <property type="entry name" value="YegS_C"/>
    <property type="match status" value="1"/>
</dbReference>
<evidence type="ECO:0000313" key="6">
    <source>
        <dbReference type="EMBL" id="QQP90572.1"/>
    </source>
</evidence>
<keyword evidence="2" id="KW-0547">Nucleotide-binding</keyword>
<evidence type="ECO:0000256" key="2">
    <source>
        <dbReference type="ARBA" id="ARBA00022741"/>
    </source>
</evidence>
<dbReference type="GO" id="GO:0016301">
    <property type="term" value="F:kinase activity"/>
    <property type="evidence" value="ECO:0007669"/>
    <property type="project" value="UniProtKB-KW"/>
</dbReference>
<evidence type="ECO:0000313" key="7">
    <source>
        <dbReference type="Proteomes" id="UP000595197"/>
    </source>
</evidence>
<dbReference type="Pfam" id="PF00781">
    <property type="entry name" value="DAGK_cat"/>
    <property type="match status" value="1"/>
</dbReference>
<dbReference type="InterPro" id="IPR017438">
    <property type="entry name" value="ATP-NAD_kinase_N"/>
</dbReference>
<dbReference type="SUPFAM" id="SSF111331">
    <property type="entry name" value="NAD kinase/diacylglycerol kinase-like"/>
    <property type="match status" value="1"/>
</dbReference>
<dbReference type="InterPro" id="IPR001206">
    <property type="entry name" value="Diacylglycerol_kinase_cat_dom"/>
</dbReference>
<protein>
    <submittedName>
        <fullName evidence="6">NAD(+)/NADH kinase</fullName>
    </submittedName>
</protein>
<evidence type="ECO:0000256" key="3">
    <source>
        <dbReference type="ARBA" id="ARBA00022777"/>
    </source>
</evidence>
<dbReference type="Gene3D" id="3.40.50.10330">
    <property type="entry name" value="Probable inorganic polyphosphate/atp-NAD kinase, domain 1"/>
    <property type="match status" value="1"/>
</dbReference>
<keyword evidence="7" id="KW-1185">Reference proteome</keyword>
<keyword evidence="4" id="KW-0067">ATP-binding</keyword>
<reference evidence="6" key="1">
    <citation type="submission" date="2021-02" db="EMBL/GenBank/DDBJ databases">
        <title>Skermanella TT6 skin isolate.</title>
        <authorList>
            <person name="Lee K."/>
            <person name="Ganzorig M."/>
        </authorList>
    </citation>
    <scope>NUCLEOTIDE SEQUENCE</scope>
    <source>
        <strain evidence="6">TT6</strain>
    </source>
</reference>
<proteinExistence type="predicted"/>
<dbReference type="PANTHER" id="PTHR12358">
    <property type="entry name" value="SPHINGOSINE KINASE"/>
    <property type="match status" value="1"/>
</dbReference>
<dbReference type="InterPro" id="IPR016064">
    <property type="entry name" value="NAD/diacylglycerol_kinase_sf"/>
</dbReference>
<dbReference type="PROSITE" id="PS50146">
    <property type="entry name" value="DAGK"/>
    <property type="match status" value="1"/>
</dbReference>
<dbReference type="EMBL" id="CP067420">
    <property type="protein sequence ID" value="QQP90572.1"/>
    <property type="molecule type" value="Genomic_DNA"/>
</dbReference>
<dbReference type="PANTHER" id="PTHR12358:SF54">
    <property type="entry name" value="SPHINGOSINE KINASE RELATED PROTEIN"/>
    <property type="match status" value="1"/>
</dbReference>
<evidence type="ECO:0000256" key="4">
    <source>
        <dbReference type="ARBA" id="ARBA00022840"/>
    </source>
</evidence>
<keyword evidence="1" id="KW-0808">Transferase</keyword>
<evidence type="ECO:0000256" key="1">
    <source>
        <dbReference type="ARBA" id="ARBA00022679"/>
    </source>
</evidence>
<dbReference type="InterPro" id="IPR045540">
    <property type="entry name" value="YegS/DAGK_C"/>
</dbReference>
<gene>
    <name evidence="6" type="ORF">IGS68_04825</name>
</gene>
<dbReference type="InterPro" id="IPR050187">
    <property type="entry name" value="Lipid_Phosphate_FormReg"/>
</dbReference>
<feature type="domain" description="DAGKc" evidence="5">
    <location>
        <begin position="51"/>
        <end position="122"/>
    </location>
</feature>
<keyword evidence="3 6" id="KW-0418">Kinase</keyword>
<accession>A0ABX7BDQ9</accession>
<name>A0ABX7BDQ9_9PROT</name>
<sequence length="300" mass="31449">MRTLLLHSSSAGDGGPSRDGLLEIFRQAGCEPFSCAVNGTDFSDALCRPADLVVAVGGDGTVTRVLTHLPDRSIPVAIVPQGTANNIADALGIAGDPAEIAAALGNMVPRPFDIGFAKGPWGHHRFIEAVGLGLLARAMAEVDEAGVSGEEQIRTSRETFRRKVAGGGSEHLEAIVDGRPLEGDFLLFEVMNIGQTGPDLTLAPDADPGDGFLDVVHIPADRRAEMLEWLDGGPDAAMPPLDVIRAREVEIVWAGKSLRLGDNFSPAPGAVGRVSIGVEPEQVRILVPPRTGQGGGSHER</sequence>